<organism evidence="2 3">
    <name type="scientific">Actinomyces johnsonii F0510</name>
    <dbReference type="NCBI Taxonomy" id="1227262"/>
    <lineage>
        <taxon>Bacteria</taxon>
        <taxon>Bacillati</taxon>
        <taxon>Actinomycetota</taxon>
        <taxon>Actinomycetes</taxon>
        <taxon>Actinomycetales</taxon>
        <taxon>Actinomycetaceae</taxon>
        <taxon>Actinomyces</taxon>
    </lineage>
</organism>
<reference evidence="2 3" key="1">
    <citation type="submission" date="2013-06" db="EMBL/GenBank/DDBJ databases">
        <authorList>
            <person name="Weinstock G."/>
            <person name="Sodergren E."/>
            <person name="Lobos E.A."/>
            <person name="Fulton L."/>
            <person name="Fulton R."/>
            <person name="Courtney L."/>
            <person name="Fronick C."/>
            <person name="O'Laughlin M."/>
            <person name="Godfrey J."/>
            <person name="Wilson R.M."/>
            <person name="Miner T."/>
            <person name="Farmer C."/>
            <person name="Delehaunty K."/>
            <person name="Cordes M."/>
            <person name="Minx P."/>
            <person name="Tomlinson C."/>
            <person name="Chen J."/>
            <person name="Wollam A."/>
            <person name="Pepin K.H."/>
            <person name="Bhonagiri V."/>
            <person name="Zhang X."/>
            <person name="Warren W."/>
            <person name="Mitreva M."/>
            <person name="Mardis E.R."/>
            <person name="Wilson R.K."/>
        </authorList>
    </citation>
    <scope>NUCLEOTIDE SEQUENCE [LARGE SCALE GENOMIC DNA]</scope>
    <source>
        <strain evidence="2 3">F0510</strain>
    </source>
</reference>
<accession>U1QM38</accession>
<evidence type="ECO:0000256" key="1">
    <source>
        <dbReference type="SAM" id="MobiDB-lite"/>
    </source>
</evidence>
<proteinExistence type="predicted"/>
<dbReference type="AlphaFoldDB" id="U1QM38"/>
<gene>
    <name evidence="2" type="ORF">HMPREF1549_00220</name>
</gene>
<feature type="region of interest" description="Disordered" evidence="1">
    <location>
        <begin position="1"/>
        <end position="141"/>
    </location>
</feature>
<dbReference type="PANTHER" id="PTHR36456">
    <property type="entry name" value="UPF0232 PROTEIN SCO3875"/>
    <property type="match status" value="1"/>
</dbReference>
<evidence type="ECO:0000313" key="3">
    <source>
        <dbReference type="Proteomes" id="UP000016498"/>
    </source>
</evidence>
<dbReference type="InterPro" id="IPR007922">
    <property type="entry name" value="DciA-like"/>
</dbReference>
<protein>
    <recommendedName>
        <fullName evidence="4">DUF721 domain-containing protein</fullName>
    </recommendedName>
</protein>
<dbReference type="Proteomes" id="UP000016498">
    <property type="component" value="Unassembled WGS sequence"/>
</dbReference>
<dbReference type="PATRIC" id="fig|1227262.3.peg.168"/>
<dbReference type="PANTHER" id="PTHR36456:SF1">
    <property type="entry name" value="UPF0232 PROTEIN SCO3875"/>
    <property type="match status" value="1"/>
</dbReference>
<dbReference type="EMBL" id="AWSD01000029">
    <property type="protein sequence ID" value="ERH23186.1"/>
    <property type="molecule type" value="Genomic_DNA"/>
</dbReference>
<dbReference type="HOGENOM" id="CLU_1178238_0_0_11"/>
<evidence type="ECO:0008006" key="4">
    <source>
        <dbReference type="Google" id="ProtNLM"/>
    </source>
</evidence>
<comment type="caution">
    <text evidence="2">The sequence shown here is derived from an EMBL/GenBank/DDBJ whole genome shotgun (WGS) entry which is preliminary data.</text>
</comment>
<evidence type="ECO:0000313" key="2">
    <source>
        <dbReference type="EMBL" id="ERH23186.1"/>
    </source>
</evidence>
<name>U1QM38_9ACTO</name>
<sequence>MARSPVAESSRPIGDAPAGGNGQASSAADRADDRTDDTAGVGPLPDVLAQRALTRQRARAWEKGDSRIPARRLREPVRRGRTEIGGGPQDSAEAAAPWDRRRELARALGLDPDDPADRGPGLARGRDRPGPTPFDPRTGRRELRRMVADNGWAGKLAVAGVVARWQSIVGDQIAEHCTIEAFEAGRITLRASSSSWAQQLRLLQPTIEARIVEALRSGPGGRQAGGISTGEGVELRILGPAGPSWKRRGVGLRGARGPRDTYG</sequence>
<dbReference type="Pfam" id="PF05258">
    <property type="entry name" value="DciA"/>
    <property type="match status" value="1"/>
</dbReference>
<feature type="compositionally biased region" description="Basic and acidic residues" evidence="1">
    <location>
        <begin position="59"/>
        <end position="82"/>
    </location>
</feature>